<organism evidence="1 2">
    <name type="scientific">Mucuna pruriens</name>
    <name type="common">Velvet bean</name>
    <name type="synonym">Dolichos pruriens</name>
    <dbReference type="NCBI Taxonomy" id="157652"/>
    <lineage>
        <taxon>Eukaryota</taxon>
        <taxon>Viridiplantae</taxon>
        <taxon>Streptophyta</taxon>
        <taxon>Embryophyta</taxon>
        <taxon>Tracheophyta</taxon>
        <taxon>Spermatophyta</taxon>
        <taxon>Magnoliopsida</taxon>
        <taxon>eudicotyledons</taxon>
        <taxon>Gunneridae</taxon>
        <taxon>Pentapetalae</taxon>
        <taxon>rosids</taxon>
        <taxon>fabids</taxon>
        <taxon>Fabales</taxon>
        <taxon>Fabaceae</taxon>
        <taxon>Papilionoideae</taxon>
        <taxon>50 kb inversion clade</taxon>
        <taxon>NPAAA clade</taxon>
        <taxon>indigoferoid/millettioid clade</taxon>
        <taxon>Phaseoleae</taxon>
        <taxon>Mucuna</taxon>
    </lineage>
</organism>
<protein>
    <submittedName>
        <fullName evidence="1">Uncharacterized protein</fullName>
    </submittedName>
</protein>
<reference evidence="1" key="1">
    <citation type="submission" date="2018-05" db="EMBL/GenBank/DDBJ databases">
        <title>Draft genome of Mucuna pruriens seed.</title>
        <authorList>
            <person name="Nnadi N.E."/>
            <person name="Vos R."/>
            <person name="Hasami M.H."/>
            <person name="Devisetty U.K."/>
            <person name="Aguiy J.C."/>
        </authorList>
    </citation>
    <scope>NUCLEOTIDE SEQUENCE [LARGE SCALE GENOMIC DNA]</scope>
    <source>
        <strain evidence="1">JCA_2017</strain>
    </source>
</reference>
<name>A0A371EX22_MUCPR</name>
<evidence type="ECO:0000313" key="1">
    <source>
        <dbReference type="EMBL" id="RDX70533.1"/>
    </source>
</evidence>
<sequence>RCEKTSAENNIIRLLFFDPHPWHDPKIQTTLLRCQLIFAQVLASPRMSSSTIPMARAPVAAVTPHMAAALTSVGWRRSFAGKPAIFSNLKSQISSAKGTLGAQLQFQLILKRSENYHFNNLIFSLKSI</sequence>
<comment type="caution">
    <text evidence="1">The sequence shown here is derived from an EMBL/GenBank/DDBJ whole genome shotgun (WGS) entry which is preliminary data.</text>
</comment>
<gene>
    <name evidence="1" type="ORF">CR513_50217</name>
</gene>
<keyword evidence="2" id="KW-1185">Reference proteome</keyword>
<evidence type="ECO:0000313" key="2">
    <source>
        <dbReference type="Proteomes" id="UP000257109"/>
    </source>
</evidence>
<proteinExistence type="predicted"/>
<dbReference type="AlphaFoldDB" id="A0A371EX22"/>
<accession>A0A371EX22</accession>
<dbReference type="Proteomes" id="UP000257109">
    <property type="component" value="Unassembled WGS sequence"/>
</dbReference>
<feature type="non-terminal residue" evidence="1">
    <location>
        <position position="1"/>
    </location>
</feature>
<dbReference type="EMBL" id="QJKJ01011673">
    <property type="protein sequence ID" value="RDX70533.1"/>
    <property type="molecule type" value="Genomic_DNA"/>
</dbReference>